<proteinExistence type="predicted"/>
<dbReference type="AlphaFoldDB" id="Q8KHE0"/>
<reference evidence="2" key="1">
    <citation type="journal article" date="2002" name="J. Bacteriol.">
        <title>Genetic variation at the O-antigen biosynthetic locus in Pseudomonas aeruginosa.</title>
        <authorList>
            <person name="Raymond C.K."/>
            <person name="Sims E.H."/>
            <person name="Kas A."/>
            <person name="Spencer D.H."/>
            <person name="Kutyavin T.V."/>
            <person name="Ivey R.G."/>
            <person name="Zhou Y."/>
            <person name="Kaul R."/>
            <person name="Clendenning J.B."/>
            <person name="Olson M.V."/>
        </authorList>
    </citation>
    <scope>NUCLEOTIDE SEQUENCE</scope>
</reference>
<accession>Q8KHE0</accession>
<keyword evidence="1" id="KW-0812">Transmembrane</keyword>
<keyword evidence="1" id="KW-1133">Transmembrane helix</keyword>
<organism evidence="2">
    <name type="scientific">Pseudomonas aeruginosa</name>
    <dbReference type="NCBI Taxonomy" id="287"/>
    <lineage>
        <taxon>Bacteria</taxon>
        <taxon>Pseudomonadati</taxon>
        <taxon>Pseudomonadota</taxon>
        <taxon>Gammaproteobacteria</taxon>
        <taxon>Pseudomonadales</taxon>
        <taxon>Pseudomonadaceae</taxon>
        <taxon>Pseudomonas</taxon>
    </lineage>
</organism>
<name>Q8KHE0_PSEAI</name>
<evidence type="ECO:0000256" key="1">
    <source>
        <dbReference type="SAM" id="Phobius"/>
    </source>
</evidence>
<feature type="transmembrane region" description="Helical" evidence="1">
    <location>
        <begin position="31"/>
        <end position="53"/>
    </location>
</feature>
<sequence>MVALTVIIFVLENQSGVNLSFLGWRTPEGPLSLFVSLAFVLGGLGGVLSGMWLRLIGSVSKGHLPVRREAMK</sequence>
<protein>
    <submittedName>
        <fullName evidence="2 3">ORF_3</fullName>
    </submittedName>
</protein>
<keyword evidence="1" id="KW-0472">Membrane</keyword>
<evidence type="ECO:0000313" key="2">
    <source>
        <dbReference type="EMBL" id="AAM27610.1"/>
    </source>
</evidence>
<evidence type="ECO:0000313" key="3">
    <source>
        <dbReference type="EMBL" id="AAM27624.1"/>
    </source>
</evidence>
<dbReference type="EMBL" id="AF498404">
    <property type="protein sequence ID" value="AAM27610.1"/>
    <property type="molecule type" value="Genomic_DNA"/>
</dbReference>
<dbReference type="EMBL" id="AF498405">
    <property type="protein sequence ID" value="AAM27624.1"/>
    <property type="molecule type" value="Genomic_DNA"/>
</dbReference>